<dbReference type="EMBL" id="SJDT01000009">
    <property type="protein sequence ID" value="TBW20761.1"/>
    <property type="molecule type" value="Genomic_DNA"/>
</dbReference>
<proteinExistence type="predicted"/>
<dbReference type="Gene3D" id="1.10.8.1050">
    <property type="entry name" value="Antitoxin VbhA-like"/>
    <property type="match status" value="1"/>
</dbReference>
<organism evidence="2 3">
    <name type="scientific">Arcanobacterium bovis</name>
    <dbReference type="NCBI Taxonomy" id="2529275"/>
    <lineage>
        <taxon>Bacteria</taxon>
        <taxon>Bacillati</taxon>
        <taxon>Actinomycetota</taxon>
        <taxon>Actinomycetes</taxon>
        <taxon>Actinomycetales</taxon>
        <taxon>Actinomycetaceae</taxon>
        <taxon>Arcanobacterium</taxon>
    </lineage>
</organism>
<name>A0A4Q9V036_9ACTO</name>
<accession>A0A4Q9V036</accession>
<dbReference type="InterPro" id="IPR041535">
    <property type="entry name" value="VbhA"/>
</dbReference>
<dbReference type="CDD" id="cd11586">
    <property type="entry name" value="VbhA_like"/>
    <property type="match status" value="1"/>
</dbReference>
<keyword evidence="3" id="KW-1185">Reference proteome</keyword>
<reference evidence="2 3" key="1">
    <citation type="submission" date="2019-02" db="EMBL/GenBank/DDBJ databases">
        <title>Arcanobacterium bovis sp. nov., isolated from the milk of a cow with mastitis.</title>
        <authorList>
            <person name="Sammra O."/>
            <person name="Foster G."/>
            <person name="Hassan A."/>
            <person name="Alssahen M."/>
            <person name="Laemmler C."/>
            <person name="Borowiak M."/>
            <person name="Malorny B."/>
            <person name="Abdulmawjood A."/>
        </authorList>
    </citation>
    <scope>NUCLEOTIDE SEQUENCE [LARGE SCALE GENOMIC DNA]</scope>
    <source>
        <strain evidence="2 3">C605018/01/1</strain>
    </source>
</reference>
<dbReference type="Pfam" id="PF18495">
    <property type="entry name" value="VbhA"/>
    <property type="match status" value="1"/>
</dbReference>
<evidence type="ECO:0000259" key="1">
    <source>
        <dbReference type="Pfam" id="PF18495"/>
    </source>
</evidence>
<protein>
    <recommendedName>
        <fullName evidence="1">Antitoxin VbhA domain-containing protein</fullName>
    </recommendedName>
</protein>
<dbReference type="RefSeq" id="WP_131282374.1">
    <property type="nucleotide sequence ID" value="NZ_JBHSLR010000008.1"/>
</dbReference>
<feature type="domain" description="Antitoxin VbhA" evidence="1">
    <location>
        <begin position="19"/>
        <end position="50"/>
    </location>
</feature>
<dbReference type="InterPro" id="IPR043038">
    <property type="entry name" value="VbhA_sf"/>
</dbReference>
<evidence type="ECO:0000313" key="3">
    <source>
        <dbReference type="Proteomes" id="UP000293036"/>
    </source>
</evidence>
<gene>
    <name evidence="2" type="ORF">EZJ44_08230</name>
</gene>
<dbReference type="AlphaFoldDB" id="A0A4Q9V036"/>
<sequence>MDVRTREQRYNSAAEGIFSIELEGYQFTDEELNIISRYVEGEIDIDEVQQLFFGEKRAVLR</sequence>
<comment type="caution">
    <text evidence="2">The sequence shown here is derived from an EMBL/GenBank/DDBJ whole genome shotgun (WGS) entry which is preliminary data.</text>
</comment>
<evidence type="ECO:0000313" key="2">
    <source>
        <dbReference type="EMBL" id="TBW20761.1"/>
    </source>
</evidence>
<dbReference type="InterPro" id="IPR033788">
    <property type="entry name" value="VbhA-like"/>
</dbReference>
<dbReference type="Proteomes" id="UP000293036">
    <property type="component" value="Unassembled WGS sequence"/>
</dbReference>